<comment type="caution">
    <text evidence="7">The sequence shown here is derived from an EMBL/GenBank/DDBJ whole genome shotgun (WGS) entry which is preliminary data.</text>
</comment>
<protein>
    <submittedName>
        <fullName evidence="7">YihY/virulence factor BrkB family protein</fullName>
    </submittedName>
</protein>
<evidence type="ECO:0000256" key="2">
    <source>
        <dbReference type="ARBA" id="ARBA00022475"/>
    </source>
</evidence>
<dbReference type="Proteomes" id="UP001501410">
    <property type="component" value="Unassembled WGS sequence"/>
</dbReference>
<keyword evidence="3 6" id="KW-0812">Transmembrane</keyword>
<keyword evidence="8" id="KW-1185">Reference proteome</keyword>
<keyword evidence="2" id="KW-1003">Cell membrane</keyword>
<keyword evidence="5 6" id="KW-0472">Membrane</keyword>
<dbReference type="PIRSF" id="PIRSF035875">
    <property type="entry name" value="RNase_BN"/>
    <property type="match status" value="1"/>
</dbReference>
<accession>A0ABP8MWK2</accession>
<evidence type="ECO:0000256" key="6">
    <source>
        <dbReference type="SAM" id="Phobius"/>
    </source>
</evidence>
<evidence type="ECO:0000313" key="8">
    <source>
        <dbReference type="Proteomes" id="UP001501410"/>
    </source>
</evidence>
<feature type="transmembrane region" description="Helical" evidence="6">
    <location>
        <begin position="58"/>
        <end position="78"/>
    </location>
</feature>
<feature type="transmembrane region" description="Helical" evidence="6">
    <location>
        <begin position="160"/>
        <end position="182"/>
    </location>
</feature>
<evidence type="ECO:0000256" key="1">
    <source>
        <dbReference type="ARBA" id="ARBA00004651"/>
    </source>
</evidence>
<dbReference type="InterPro" id="IPR017039">
    <property type="entry name" value="Virul_fac_BrkB"/>
</dbReference>
<proteinExistence type="predicted"/>
<feature type="transmembrane region" description="Helical" evidence="6">
    <location>
        <begin position="202"/>
        <end position="223"/>
    </location>
</feature>
<feature type="transmembrane region" description="Helical" evidence="6">
    <location>
        <begin position="119"/>
        <end position="139"/>
    </location>
</feature>
<comment type="subcellular location">
    <subcellularLocation>
        <location evidence="1">Cell membrane</location>
        <topology evidence="1">Multi-pass membrane protein</topology>
    </subcellularLocation>
</comment>
<dbReference type="EMBL" id="BAABEZ010000022">
    <property type="protein sequence ID" value="GAA4456070.1"/>
    <property type="molecule type" value="Genomic_DNA"/>
</dbReference>
<name>A0ABP8MWK2_9BACT</name>
<keyword evidence="4 6" id="KW-1133">Transmembrane helix</keyword>
<dbReference type="Pfam" id="PF03631">
    <property type="entry name" value="Virul_fac_BrkB"/>
    <property type="match status" value="1"/>
</dbReference>
<dbReference type="PANTHER" id="PTHR30213">
    <property type="entry name" value="INNER MEMBRANE PROTEIN YHJD"/>
    <property type="match status" value="1"/>
</dbReference>
<dbReference type="PANTHER" id="PTHR30213:SF0">
    <property type="entry name" value="UPF0761 MEMBRANE PROTEIN YIHY"/>
    <property type="match status" value="1"/>
</dbReference>
<evidence type="ECO:0000256" key="4">
    <source>
        <dbReference type="ARBA" id="ARBA00022989"/>
    </source>
</evidence>
<gene>
    <name evidence="7" type="ORF">GCM10023092_20780</name>
</gene>
<reference evidence="8" key="1">
    <citation type="journal article" date="2019" name="Int. J. Syst. Evol. Microbiol.">
        <title>The Global Catalogue of Microorganisms (GCM) 10K type strain sequencing project: providing services to taxonomists for standard genome sequencing and annotation.</title>
        <authorList>
            <consortium name="The Broad Institute Genomics Platform"/>
            <consortium name="The Broad Institute Genome Sequencing Center for Infectious Disease"/>
            <person name="Wu L."/>
            <person name="Ma J."/>
        </authorList>
    </citation>
    <scope>NUCLEOTIDE SEQUENCE [LARGE SCALE GENOMIC DNA]</scope>
    <source>
        <strain evidence="8">JCM 31921</strain>
    </source>
</reference>
<evidence type="ECO:0000313" key="7">
    <source>
        <dbReference type="EMBL" id="GAA4456070.1"/>
    </source>
</evidence>
<sequence>MNIKNLILKSAPAVKIKRWAQSKILPGFQGVSLYETGSFFVQNLNNVNLSDRCAAVTYNFLTALPPTLLFLFTLIPYLPLQNVQITILTTLKLMIPNDATYKGISKVLSDFLNKEQRSLLSFSLLLSLFYSSNGVIGLMRYFDKDHKVYVVRTALQRRWAAIKLTTMLIGVALASIVVFILQTETLNSWLEELFGSPLLIRASSLLLLFFIIFSAISCIYIYGPSLTHRFKFVSAGAVFATGMCIISSAIFFYAVNHFLNYNRVYGSIGTLIASFVWLSINTRIIMLGYDLNVSILMGRIHKTQKIQAPVVPDA</sequence>
<organism evidence="7 8">
    <name type="scientific">Rurimicrobium arvi</name>
    <dbReference type="NCBI Taxonomy" id="2049916"/>
    <lineage>
        <taxon>Bacteria</taxon>
        <taxon>Pseudomonadati</taxon>
        <taxon>Bacteroidota</taxon>
        <taxon>Chitinophagia</taxon>
        <taxon>Chitinophagales</taxon>
        <taxon>Chitinophagaceae</taxon>
        <taxon>Rurimicrobium</taxon>
    </lineage>
</organism>
<evidence type="ECO:0000256" key="5">
    <source>
        <dbReference type="ARBA" id="ARBA00023136"/>
    </source>
</evidence>
<feature type="transmembrane region" description="Helical" evidence="6">
    <location>
        <begin position="267"/>
        <end position="289"/>
    </location>
</feature>
<feature type="transmembrane region" description="Helical" evidence="6">
    <location>
        <begin position="235"/>
        <end position="255"/>
    </location>
</feature>
<evidence type="ECO:0000256" key="3">
    <source>
        <dbReference type="ARBA" id="ARBA00022692"/>
    </source>
</evidence>
<dbReference type="RefSeq" id="WP_344826501.1">
    <property type="nucleotide sequence ID" value="NZ_BAABEZ010000022.1"/>
</dbReference>